<organism evidence="2">
    <name type="scientific">Eutreptiella gymnastica</name>
    <dbReference type="NCBI Taxonomy" id="73025"/>
    <lineage>
        <taxon>Eukaryota</taxon>
        <taxon>Discoba</taxon>
        <taxon>Euglenozoa</taxon>
        <taxon>Euglenida</taxon>
        <taxon>Spirocuta</taxon>
        <taxon>Euglenophyceae</taxon>
        <taxon>Eutreptiales</taxon>
        <taxon>Eutreptiaceae</taxon>
        <taxon>Eutreptiella</taxon>
    </lineage>
</organism>
<keyword evidence="1" id="KW-0732">Signal</keyword>
<sequence length="161" mass="17898">MQCIGFAVHWVCSALGLQYLVFREAVGYHWTPVVGHQTVKGSFGQEHVVDPRILEVEAHYSPAFSLLSPLLHDVVQRAPPALPELSSLWMRSSSRLKSPRASHPKDNRGARVTCILMASLQGLLRTVLDRTGQAHQNDWPIRSHPIHSLDLQHRAGFPGGC</sequence>
<dbReference type="EMBL" id="HBJA01130497">
    <property type="protein sequence ID" value="CAE0833518.1"/>
    <property type="molecule type" value="Transcribed_RNA"/>
</dbReference>
<reference evidence="2" key="1">
    <citation type="submission" date="2021-01" db="EMBL/GenBank/DDBJ databases">
        <authorList>
            <person name="Corre E."/>
            <person name="Pelletier E."/>
            <person name="Niang G."/>
            <person name="Scheremetjew M."/>
            <person name="Finn R."/>
            <person name="Kale V."/>
            <person name="Holt S."/>
            <person name="Cochrane G."/>
            <person name="Meng A."/>
            <person name="Brown T."/>
            <person name="Cohen L."/>
        </authorList>
    </citation>
    <scope>NUCLEOTIDE SEQUENCE</scope>
    <source>
        <strain evidence="2">CCMP1594</strain>
    </source>
</reference>
<feature type="signal peptide" evidence="1">
    <location>
        <begin position="1"/>
        <end position="16"/>
    </location>
</feature>
<accession>A0A7S4GDK2</accession>
<protein>
    <recommendedName>
        <fullName evidence="3">Secreted protein</fullName>
    </recommendedName>
</protein>
<dbReference type="AlphaFoldDB" id="A0A7S4GDK2"/>
<evidence type="ECO:0008006" key="3">
    <source>
        <dbReference type="Google" id="ProtNLM"/>
    </source>
</evidence>
<name>A0A7S4GDK2_9EUGL</name>
<evidence type="ECO:0000313" key="2">
    <source>
        <dbReference type="EMBL" id="CAE0833518.1"/>
    </source>
</evidence>
<proteinExistence type="predicted"/>
<feature type="chain" id="PRO_5031393683" description="Secreted protein" evidence="1">
    <location>
        <begin position="17"/>
        <end position="161"/>
    </location>
</feature>
<evidence type="ECO:0000256" key="1">
    <source>
        <dbReference type="SAM" id="SignalP"/>
    </source>
</evidence>
<gene>
    <name evidence="2" type="ORF">EGYM00163_LOCUS44814</name>
</gene>